<dbReference type="InParanoid" id="H1XVT5"/>
<keyword evidence="6" id="KW-0813">Transport</keyword>
<evidence type="ECO:0000313" key="8">
    <source>
        <dbReference type="EMBL" id="APF20871.1"/>
    </source>
</evidence>
<dbReference type="Pfam" id="PF00528">
    <property type="entry name" value="BPD_transp_1"/>
    <property type="match status" value="1"/>
</dbReference>
<accession>H1XVT5</accession>
<dbReference type="KEGG" id="caby:Cabys_4126"/>
<dbReference type="FunCoup" id="H1XVT5">
    <property type="interactions" value="175"/>
</dbReference>
<dbReference type="SUPFAM" id="SSF161098">
    <property type="entry name" value="MetI-like"/>
    <property type="match status" value="1"/>
</dbReference>
<dbReference type="PANTHER" id="PTHR30614">
    <property type="entry name" value="MEMBRANE COMPONENT OF AMINO ACID ABC TRANSPORTER"/>
    <property type="match status" value="1"/>
</dbReference>
<dbReference type="GO" id="GO:0005886">
    <property type="term" value="C:plasma membrane"/>
    <property type="evidence" value="ECO:0007669"/>
    <property type="project" value="UniProtKB-SubCell"/>
</dbReference>
<feature type="transmembrane region" description="Helical" evidence="6">
    <location>
        <begin position="87"/>
        <end position="107"/>
    </location>
</feature>
<dbReference type="AlphaFoldDB" id="H1XVT5"/>
<feature type="transmembrane region" description="Helical" evidence="6">
    <location>
        <begin position="188"/>
        <end position="210"/>
    </location>
</feature>
<evidence type="ECO:0000256" key="6">
    <source>
        <dbReference type="RuleBase" id="RU363032"/>
    </source>
</evidence>
<dbReference type="GO" id="GO:0006865">
    <property type="term" value="P:amino acid transport"/>
    <property type="evidence" value="ECO:0007669"/>
    <property type="project" value="UniProtKB-KW"/>
</dbReference>
<reference evidence="8 11" key="2">
    <citation type="submission" date="2016-11" db="EMBL/GenBank/DDBJ databases">
        <title>Genomic analysis of Caldithrix abyssi and proposal of a novel bacterial phylum Caldithrichaeota.</title>
        <authorList>
            <person name="Kublanov I."/>
            <person name="Sigalova O."/>
            <person name="Gavrilov S."/>
            <person name="Lebedinsky A."/>
            <person name="Ivanova N."/>
            <person name="Daum C."/>
            <person name="Reddy T."/>
            <person name="Klenk H.P."/>
            <person name="Goker M."/>
            <person name="Reva O."/>
            <person name="Miroshnichenko M."/>
            <person name="Kyprides N."/>
            <person name="Woyke T."/>
            <person name="Gelfand M."/>
        </authorList>
    </citation>
    <scope>NUCLEOTIDE SEQUENCE [LARGE SCALE GENOMIC DNA]</scope>
    <source>
        <strain evidence="8 11">LF13</strain>
    </source>
</reference>
<feature type="transmembrane region" description="Helical" evidence="6">
    <location>
        <begin position="141"/>
        <end position="168"/>
    </location>
</feature>
<name>H1XVT5_CALAY</name>
<feature type="transmembrane region" description="Helical" evidence="6">
    <location>
        <begin position="20"/>
        <end position="44"/>
    </location>
</feature>
<dbReference type="Proteomes" id="UP000183868">
    <property type="component" value="Chromosome"/>
</dbReference>
<organism evidence="9 10">
    <name type="scientific">Caldithrix abyssi DSM 13497</name>
    <dbReference type="NCBI Taxonomy" id="880073"/>
    <lineage>
        <taxon>Bacteria</taxon>
        <taxon>Pseudomonadati</taxon>
        <taxon>Calditrichota</taxon>
        <taxon>Calditrichia</taxon>
        <taxon>Calditrichales</taxon>
        <taxon>Calditrichaceae</taxon>
        <taxon>Caldithrix</taxon>
    </lineage>
</organism>
<dbReference type="eggNOG" id="COG0765">
    <property type="taxonomic scope" value="Bacteria"/>
</dbReference>
<dbReference type="RefSeq" id="WP_006927686.1">
    <property type="nucleotide sequence ID" value="NZ_CM001402.1"/>
</dbReference>
<gene>
    <name evidence="8" type="ORF">Cabys_4126</name>
    <name evidence="9" type="ORF">Calab_1028</name>
</gene>
<evidence type="ECO:0000313" key="11">
    <source>
        <dbReference type="Proteomes" id="UP000183868"/>
    </source>
</evidence>
<dbReference type="Proteomes" id="UP000004671">
    <property type="component" value="Chromosome"/>
</dbReference>
<feature type="domain" description="ABC transmembrane type-1" evidence="7">
    <location>
        <begin position="18"/>
        <end position="207"/>
    </location>
</feature>
<dbReference type="OrthoDB" id="1550561at2"/>
<dbReference type="InterPro" id="IPR000515">
    <property type="entry name" value="MetI-like"/>
</dbReference>
<dbReference type="InterPro" id="IPR035906">
    <property type="entry name" value="MetI-like_sf"/>
</dbReference>
<proteinExistence type="inferred from homology"/>
<keyword evidence="4 6" id="KW-1133">Transmembrane helix</keyword>
<dbReference type="GO" id="GO:0055085">
    <property type="term" value="P:transmembrane transport"/>
    <property type="evidence" value="ECO:0007669"/>
    <property type="project" value="InterPro"/>
</dbReference>
<comment type="subcellular location">
    <subcellularLocation>
        <location evidence="1 6">Cell membrane</location>
        <topology evidence="1 6">Multi-pass membrane protein</topology>
    </subcellularLocation>
</comment>
<evidence type="ECO:0000313" key="9">
    <source>
        <dbReference type="EMBL" id="EHO40662.1"/>
    </source>
</evidence>
<dbReference type="EMBL" id="CP018099">
    <property type="protein sequence ID" value="APF20871.1"/>
    <property type="molecule type" value="Genomic_DNA"/>
</dbReference>
<keyword evidence="2 6" id="KW-0812">Transmembrane</keyword>
<sequence length="221" mass="25016">MSVFKIIQEYQEGFIKGIGVTFQLCLIIWLSGFFIGGLLGVLGSKYKLGIGIPSKILSFVLSGIPILVFLFWLHYPAQELLQIQIDPFITASVTLSIVNIFAVADIVRNAMENLPNQYIEVAKVCGIPITRRLWKIDIPLIFRHAISPFIIVQVNMLHMTLFASLISVDEIFRVTQRVNAIIYKPVEIYTALGIFFLMISLPLNGLALWLKNKYARDISER</sequence>
<dbReference type="CDD" id="cd06261">
    <property type="entry name" value="TM_PBP2"/>
    <property type="match status" value="1"/>
</dbReference>
<dbReference type="Gene3D" id="1.10.3720.10">
    <property type="entry name" value="MetI-like"/>
    <property type="match status" value="1"/>
</dbReference>
<evidence type="ECO:0000259" key="7">
    <source>
        <dbReference type="PROSITE" id="PS50928"/>
    </source>
</evidence>
<reference evidence="9 10" key="1">
    <citation type="submission" date="2011-09" db="EMBL/GenBank/DDBJ databases">
        <title>The permanent draft genome of Caldithrix abyssi DSM 13497.</title>
        <authorList>
            <consortium name="US DOE Joint Genome Institute (JGI-PGF)"/>
            <person name="Lucas S."/>
            <person name="Han J."/>
            <person name="Lapidus A."/>
            <person name="Bruce D."/>
            <person name="Goodwin L."/>
            <person name="Pitluck S."/>
            <person name="Peters L."/>
            <person name="Kyrpides N."/>
            <person name="Mavromatis K."/>
            <person name="Ivanova N."/>
            <person name="Mikhailova N."/>
            <person name="Chertkov O."/>
            <person name="Detter J.C."/>
            <person name="Tapia R."/>
            <person name="Han C."/>
            <person name="Land M."/>
            <person name="Hauser L."/>
            <person name="Markowitz V."/>
            <person name="Cheng J.-F."/>
            <person name="Hugenholtz P."/>
            <person name="Woyke T."/>
            <person name="Wu D."/>
            <person name="Spring S."/>
            <person name="Brambilla E."/>
            <person name="Klenk H.-P."/>
            <person name="Eisen J.A."/>
        </authorList>
    </citation>
    <scope>NUCLEOTIDE SEQUENCE [LARGE SCALE GENOMIC DNA]</scope>
    <source>
        <strain evidence="9 10">DSM 13497</strain>
    </source>
</reference>
<evidence type="ECO:0000313" key="10">
    <source>
        <dbReference type="Proteomes" id="UP000004671"/>
    </source>
</evidence>
<protein>
    <submittedName>
        <fullName evidence="9">ABC-type transporter, integral membrane subunit</fullName>
    </submittedName>
    <submittedName>
        <fullName evidence="8">Binding-protein-dependent transport system inner membrane component</fullName>
    </submittedName>
</protein>
<keyword evidence="3" id="KW-0029">Amino-acid transport</keyword>
<keyword evidence="5 6" id="KW-0472">Membrane</keyword>
<evidence type="ECO:0000256" key="1">
    <source>
        <dbReference type="ARBA" id="ARBA00004651"/>
    </source>
</evidence>
<evidence type="ECO:0000256" key="4">
    <source>
        <dbReference type="ARBA" id="ARBA00022989"/>
    </source>
</evidence>
<dbReference type="HOGENOM" id="CLU_1248729_0_0_0"/>
<dbReference type="PROSITE" id="PS50928">
    <property type="entry name" value="ABC_TM1"/>
    <property type="match status" value="1"/>
</dbReference>
<evidence type="ECO:0000256" key="5">
    <source>
        <dbReference type="ARBA" id="ARBA00023136"/>
    </source>
</evidence>
<comment type="similarity">
    <text evidence="6">Belongs to the binding-protein-dependent transport system permease family.</text>
</comment>
<evidence type="ECO:0000256" key="2">
    <source>
        <dbReference type="ARBA" id="ARBA00022692"/>
    </source>
</evidence>
<dbReference type="PANTHER" id="PTHR30614:SF0">
    <property type="entry name" value="L-CYSTINE TRANSPORT SYSTEM PERMEASE PROTEIN TCYL"/>
    <property type="match status" value="1"/>
</dbReference>
<evidence type="ECO:0000256" key="3">
    <source>
        <dbReference type="ARBA" id="ARBA00022970"/>
    </source>
</evidence>
<keyword evidence="10" id="KW-1185">Reference proteome</keyword>
<feature type="transmembrane region" description="Helical" evidence="6">
    <location>
        <begin position="56"/>
        <end position="75"/>
    </location>
</feature>
<dbReference type="InterPro" id="IPR043429">
    <property type="entry name" value="ArtM/GltK/GlnP/TcyL/YhdX-like"/>
</dbReference>
<dbReference type="PaxDb" id="880073-Calab_1028"/>
<dbReference type="EMBL" id="CM001402">
    <property type="protein sequence ID" value="EHO40662.1"/>
    <property type="molecule type" value="Genomic_DNA"/>
</dbReference>
<dbReference type="STRING" id="880073.Cabys_4126"/>